<evidence type="ECO:0000256" key="2">
    <source>
        <dbReference type="SAM" id="Coils"/>
    </source>
</evidence>
<dbReference type="CDD" id="cd03401">
    <property type="entry name" value="SPFH_prohibitin"/>
    <property type="match status" value="1"/>
</dbReference>
<dbReference type="InterPro" id="IPR036013">
    <property type="entry name" value="Band_7/SPFH_dom_sf"/>
</dbReference>
<name>A0A1G5Z3E3_9HYPH</name>
<proteinExistence type="predicted"/>
<sequence>MTDTQGNSNRLQQHVVAGSRPIGSGIVALAIVLALIAAVMGSWYTIDQGDRGVLLTNGALSSVVDPGLHFKLPWLQRVEKISLRQQVIKWGCENQSDCGNLPAMQAYSRDQQPANMRVTVNFHVPAAEVSNVYINYGSIEALADRVIARKAPQEIKTVFGQYDAVSVIQNRAKFNKDVADAISAVTDGPVMIDSVQVENIDFSDAYEQAVEARMTAQVEVQKQEQNLQQEKIKADIAVTQAKGRADSVKAEAEASAYKTRIEGEATAEAIKARAAALANNPLLVELTKAEKWDGQLPKSMIPGSTVPFLDLGTPAPAAN</sequence>
<evidence type="ECO:0000259" key="4">
    <source>
        <dbReference type="SMART" id="SM00244"/>
    </source>
</evidence>
<dbReference type="SMART" id="SM00244">
    <property type="entry name" value="PHB"/>
    <property type="match status" value="1"/>
</dbReference>
<protein>
    <submittedName>
        <fullName evidence="5">Regulator of protease activity HflC, stomatin/prohibitin superfamily</fullName>
    </submittedName>
</protein>
<dbReference type="PANTHER" id="PTHR42911">
    <property type="entry name" value="MODULATOR OF FTSH PROTEASE HFLC"/>
    <property type="match status" value="1"/>
</dbReference>
<dbReference type="InterPro" id="IPR000163">
    <property type="entry name" value="Prohibitin"/>
</dbReference>
<evidence type="ECO:0000313" key="5">
    <source>
        <dbReference type="EMBL" id="SDA89027.1"/>
    </source>
</evidence>
<feature type="transmembrane region" description="Helical" evidence="3">
    <location>
        <begin position="21"/>
        <end position="44"/>
    </location>
</feature>
<keyword evidence="3" id="KW-0472">Membrane</keyword>
<reference evidence="5 6" key="1">
    <citation type="submission" date="2016-10" db="EMBL/GenBank/DDBJ databases">
        <authorList>
            <person name="de Groot N.N."/>
        </authorList>
    </citation>
    <scope>NUCLEOTIDE SEQUENCE [LARGE SCALE GENOMIC DNA]</scope>
    <source>
        <strain evidence="5 6">CGMCC 1.12097</strain>
    </source>
</reference>
<keyword evidence="2" id="KW-0175">Coiled coil</keyword>
<dbReference type="OrthoDB" id="9812991at2"/>
<feature type="domain" description="Band 7" evidence="4">
    <location>
        <begin position="41"/>
        <end position="214"/>
    </location>
</feature>
<keyword evidence="3" id="KW-0812">Transmembrane</keyword>
<keyword evidence="3" id="KW-1133">Transmembrane helix</keyword>
<evidence type="ECO:0000313" key="6">
    <source>
        <dbReference type="Proteomes" id="UP000198588"/>
    </source>
</evidence>
<evidence type="ECO:0000256" key="3">
    <source>
        <dbReference type="SAM" id="Phobius"/>
    </source>
</evidence>
<dbReference type="InterPro" id="IPR001107">
    <property type="entry name" value="Band_7"/>
</dbReference>
<feature type="coiled-coil region" evidence="2">
    <location>
        <begin position="206"/>
        <end position="233"/>
    </location>
</feature>
<dbReference type="STRING" id="1165689.SAMN02927914_04105"/>
<dbReference type="AlphaFoldDB" id="A0A1G5Z3E3"/>
<dbReference type="SUPFAM" id="SSF117892">
    <property type="entry name" value="Band 7/SPFH domain"/>
    <property type="match status" value="1"/>
</dbReference>
<dbReference type="EMBL" id="FMXM01000013">
    <property type="protein sequence ID" value="SDA89027.1"/>
    <property type="molecule type" value="Genomic_DNA"/>
</dbReference>
<dbReference type="GO" id="GO:0008233">
    <property type="term" value="F:peptidase activity"/>
    <property type="evidence" value="ECO:0007669"/>
    <property type="project" value="UniProtKB-KW"/>
</dbReference>
<dbReference type="GO" id="GO:0006508">
    <property type="term" value="P:proteolysis"/>
    <property type="evidence" value="ECO:0007669"/>
    <property type="project" value="UniProtKB-KW"/>
</dbReference>
<dbReference type="GO" id="GO:0016020">
    <property type="term" value="C:membrane"/>
    <property type="evidence" value="ECO:0007669"/>
    <property type="project" value="UniProtKB-SubCell"/>
</dbReference>
<dbReference type="PANTHER" id="PTHR42911:SF2">
    <property type="entry name" value="PROHIBITIN FAMILY PROTEIN"/>
    <property type="match status" value="1"/>
</dbReference>
<dbReference type="Gene3D" id="3.30.479.30">
    <property type="entry name" value="Band 7 domain"/>
    <property type="match status" value="1"/>
</dbReference>
<gene>
    <name evidence="5" type="ORF">SAMN02927914_04105</name>
</gene>
<keyword evidence="5" id="KW-0378">Hydrolase</keyword>
<comment type="subcellular location">
    <subcellularLocation>
        <location evidence="1">Membrane</location>
        <topology evidence="1">Single-pass membrane protein</topology>
    </subcellularLocation>
</comment>
<dbReference type="RefSeq" id="WP_091581318.1">
    <property type="nucleotide sequence ID" value="NZ_FMXM01000013.1"/>
</dbReference>
<accession>A0A1G5Z3E3</accession>
<keyword evidence="5" id="KW-0645">Protease</keyword>
<evidence type="ECO:0000256" key="1">
    <source>
        <dbReference type="ARBA" id="ARBA00004167"/>
    </source>
</evidence>
<organism evidence="5 6">
    <name type="scientific">Mesorhizobium qingshengii</name>
    <dbReference type="NCBI Taxonomy" id="1165689"/>
    <lineage>
        <taxon>Bacteria</taxon>
        <taxon>Pseudomonadati</taxon>
        <taxon>Pseudomonadota</taxon>
        <taxon>Alphaproteobacteria</taxon>
        <taxon>Hyphomicrobiales</taxon>
        <taxon>Phyllobacteriaceae</taxon>
        <taxon>Mesorhizobium</taxon>
    </lineage>
</organism>
<dbReference type="Pfam" id="PF01145">
    <property type="entry name" value="Band_7"/>
    <property type="match status" value="1"/>
</dbReference>
<dbReference type="Proteomes" id="UP000198588">
    <property type="component" value="Unassembled WGS sequence"/>
</dbReference>